<keyword evidence="2" id="KW-1185">Reference proteome</keyword>
<gene>
    <name evidence="1" type="ORF">E4L98_16825</name>
</gene>
<dbReference type="RefSeq" id="WP_135202703.1">
    <property type="nucleotide sequence ID" value="NZ_SPVG01000174.1"/>
</dbReference>
<sequence>MSVRFGDSSNHSGRIAVIAETLSWFPLLRVNKEHDFVAKIALIWCVCCWHDRKFGLLSKKKRISGAPHQVGDGQFS</sequence>
<evidence type="ECO:0000313" key="2">
    <source>
        <dbReference type="Proteomes" id="UP000297729"/>
    </source>
</evidence>
<name>A0A4Y9SDW8_9BURK</name>
<proteinExistence type="predicted"/>
<reference evidence="1 2" key="1">
    <citation type="submission" date="2019-03" db="EMBL/GenBank/DDBJ databases">
        <title>Draft Genome Sequence of Duganella callidus sp. nov., a Novel Duganella Species Isolated from Cultivated Soil.</title>
        <authorList>
            <person name="Raths R."/>
            <person name="Peta V."/>
            <person name="Bucking H."/>
        </authorList>
    </citation>
    <scope>NUCLEOTIDE SEQUENCE [LARGE SCALE GENOMIC DNA]</scope>
    <source>
        <strain evidence="1 2">DN04</strain>
    </source>
</reference>
<dbReference type="EMBL" id="SPVG01000174">
    <property type="protein sequence ID" value="TFW19091.1"/>
    <property type="molecule type" value="Genomic_DNA"/>
</dbReference>
<protein>
    <submittedName>
        <fullName evidence="1">Uncharacterized protein</fullName>
    </submittedName>
</protein>
<accession>A0A4Y9SDW8</accession>
<dbReference type="AlphaFoldDB" id="A0A4Y9SDW8"/>
<comment type="caution">
    <text evidence="1">The sequence shown here is derived from an EMBL/GenBank/DDBJ whole genome shotgun (WGS) entry which is preliminary data.</text>
</comment>
<evidence type="ECO:0000313" key="1">
    <source>
        <dbReference type="EMBL" id="TFW19091.1"/>
    </source>
</evidence>
<organism evidence="1 2">
    <name type="scientific">Duganella callida</name>
    <dbReference type="NCBI Taxonomy" id="2561932"/>
    <lineage>
        <taxon>Bacteria</taxon>
        <taxon>Pseudomonadati</taxon>
        <taxon>Pseudomonadota</taxon>
        <taxon>Betaproteobacteria</taxon>
        <taxon>Burkholderiales</taxon>
        <taxon>Oxalobacteraceae</taxon>
        <taxon>Telluria group</taxon>
        <taxon>Duganella</taxon>
    </lineage>
</organism>
<dbReference type="Proteomes" id="UP000297729">
    <property type="component" value="Unassembled WGS sequence"/>
</dbReference>